<gene>
    <name evidence="2" type="ORF">S03H2_53109</name>
</gene>
<dbReference type="EMBL" id="BARU01033790">
    <property type="protein sequence ID" value="GAH71447.1"/>
    <property type="molecule type" value="Genomic_DNA"/>
</dbReference>
<dbReference type="PROSITE" id="PS51554">
    <property type="entry name" value="PFL"/>
    <property type="match status" value="1"/>
</dbReference>
<organism evidence="2">
    <name type="scientific">marine sediment metagenome</name>
    <dbReference type="NCBI Taxonomy" id="412755"/>
    <lineage>
        <taxon>unclassified sequences</taxon>
        <taxon>metagenomes</taxon>
        <taxon>ecological metagenomes</taxon>
    </lineage>
</organism>
<proteinExistence type="predicted"/>
<evidence type="ECO:0000313" key="2">
    <source>
        <dbReference type="EMBL" id="GAH71447.1"/>
    </source>
</evidence>
<accession>X1HPP6</accession>
<reference evidence="2" key="1">
    <citation type="journal article" date="2014" name="Front. Microbiol.">
        <title>High frequency of phylogenetically diverse reductive dehalogenase-homologous genes in deep subseafloor sedimentary metagenomes.</title>
        <authorList>
            <person name="Kawai M."/>
            <person name="Futagami T."/>
            <person name="Toyoda A."/>
            <person name="Takaki Y."/>
            <person name="Nishi S."/>
            <person name="Hori S."/>
            <person name="Arai W."/>
            <person name="Tsubouchi T."/>
            <person name="Morono Y."/>
            <person name="Uchiyama I."/>
            <person name="Ito T."/>
            <person name="Fujiyama A."/>
            <person name="Inagaki F."/>
            <person name="Takami H."/>
        </authorList>
    </citation>
    <scope>NUCLEOTIDE SEQUENCE</scope>
    <source>
        <strain evidence="2">Expedition CK06-06</strain>
    </source>
</reference>
<dbReference type="AlphaFoldDB" id="X1HPP6"/>
<dbReference type="Pfam" id="PF02901">
    <property type="entry name" value="PFL-like"/>
    <property type="match status" value="1"/>
</dbReference>
<dbReference type="Gene3D" id="3.20.70.20">
    <property type="match status" value="1"/>
</dbReference>
<dbReference type="PANTHER" id="PTHR43641">
    <property type="entry name" value="FORMATE ACETYLTRANSFERASE 3-RELATED"/>
    <property type="match status" value="1"/>
</dbReference>
<feature type="non-terminal residue" evidence="2">
    <location>
        <position position="1"/>
    </location>
</feature>
<dbReference type="InterPro" id="IPR004184">
    <property type="entry name" value="PFL_dom"/>
</dbReference>
<dbReference type="SUPFAM" id="SSF51998">
    <property type="entry name" value="PFL-like glycyl radical enzymes"/>
    <property type="match status" value="1"/>
</dbReference>
<comment type="caution">
    <text evidence="2">The sequence shown here is derived from an EMBL/GenBank/DDBJ whole genome shotgun (WGS) entry which is preliminary data.</text>
</comment>
<dbReference type="PANTHER" id="PTHR43641:SF2">
    <property type="entry name" value="DEHYDRATASE YBIW-RELATED"/>
    <property type="match status" value="1"/>
</dbReference>
<sequence length="185" mass="21467">DYSWQWVWDELDALSTRTQDPYLISEEQKRELREEILPYWKGKSLHDYCDSHAPPETKRLTYRTNLAGMESKRMRGMGHCTPGYGNKVFPGGFKGIEETAKGTLSGLSYENPTDHEKIHFLEAVIMCCQGMKILGERHAAEARRLAEIEENQERKKELLEIAEICDWVPYNPPRTFHEAAQTCFL</sequence>
<name>X1HPP6_9ZZZZ</name>
<feature type="domain" description="PFL" evidence="1">
    <location>
        <begin position="1"/>
        <end position="185"/>
    </location>
</feature>
<protein>
    <recommendedName>
        <fullName evidence="1">PFL domain-containing protein</fullName>
    </recommendedName>
</protein>
<dbReference type="GO" id="GO:0003824">
    <property type="term" value="F:catalytic activity"/>
    <property type="evidence" value="ECO:0007669"/>
    <property type="project" value="InterPro"/>
</dbReference>
<evidence type="ECO:0000259" key="1">
    <source>
        <dbReference type="PROSITE" id="PS51554"/>
    </source>
</evidence>
<dbReference type="GO" id="GO:0005829">
    <property type="term" value="C:cytosol"/>
    <property type="evidence" value="ECO:0007669"/>
    <property type="project" value="TreeGrafter"/>
</dbReference>
<dbReference type="InterPro" id="IPR051215">
    <property type="entry name" value="GRE"/>
</dbReference>